<organism evidence="3 4">
    <name type="scientific">Enterobacter genomosp. O</name>
    <dbReference type="NCBI Taxonomy" id="2364150"/>
    <lineage>
        <taxon>Bacteria</taxon>
        <taxon>Pseudomonadati</taxon>
        <taxon>Pseudomonadota</taxon>
        <taxon>Gammaproteobacteria</taxon>
        <taxon>Enterobacterales</taxon>
        <taxon>Enterobacteriaceae</taxon>
        <taxon>Enterobacter</taxon>
        <taxon>Enterobacter cloacae complex</taxon>
        <taxon>Enterobacter cloacae complex clade O</taxon>
    </lineage>
</organism>
<sequence>MNIFSEAARLEAQNRPFALAQIVDSRGSTPRHSAQMLVRDDGSIVGTIGGGMVERRVIDEALDALREKASRMFHGRMARTGADAVGSDCGGAMSVYISVHGLRPRLVLIGGGHVNRAVAHSAALLGFELAVADIYPESLNPERFPPFTQLVHAESFGAAVDKMAVQPDNYVLIATNNQDREALDKLAVLPTAWLGLLASRRKVQVFLRQLRENGVAEEHIARVHAPVGYNIGAETPNEIAISVLAEILQVKNNAPGGLMMASDSPTQPLQVAIRGAGDIATGVALRLWHAGFKVVMLEVEKPTVIRRTVAFAQAVFDGEMTVEGVTALRVDSVQEAIQVADNGVIPVLVDPLCKSLRELNPGCVVDAILAKENLGTHCGLAPSVIALGPGFCAGIDCHAVIETNRGHWLGQVIYQGRAQDNTGVPGNIMGHTAKRVIRAPGAGVMRSRVKLGDIVEEGEVIATVGETEIRAPLSGMVRGLLNDGLVVDSGFKISDIDPRGDKADYTSVSDKARAIGGGVLEALMMLTNQRIKQQNRRPVEA</sequence>
<dbReference type="Proteomes" id="UP000064715">
    <property type="component" value="Unassembled WGS sequence"/>
</dbReference>
<dbReference type="InterPro" id="IPR027051">
    <property type="entry name" value="XdhC_Rossmann_dom"/>
</dbReference>
<gene>
    <name evidence="3" type="ORF">AWI28_06860</name>
</gene>
<accession>A0A0X4EXV7</accession>
<evidence type="ECO:0000313" key="3">
    <source>
        <dbReference type="EMBL" id="KUQ86538.1"/>
    </source>
</evidence>
<dbReference type="EMBL" id="LRCR01000001">
    <property type="protein sequence ID" value="KUQ86538.1"/>
    <property type="molecule type" value="Genomic_DNA"/>
</dbReference>
<name>A0A0X4EXV7_9ENTR</name>
<dbReference type="InterPro" id="IPR003777">
    <property type="entry name" value="XdhC_CoxI"/>
</dbReference>
<dbReference type="RefSeq" id="WP_059310074.1">
    <property type="nucleotide sequence ID" value="NZ_LRCR01000001.1"/>
</dbReference>
<dbReference type="PANTHER" id="PTHR30388">
    <property type="entry name" value="ALDEHYDE OXIDOREDUCTASE MOLYBDENUM COFACTOR ASSEMBLY PROTEIN"/>
    <property type="match status" value="1"/>
</dbReference>
<dbReference type="AlphaFoldDB" id="A0A0X4EXV7"/>
<dbReference type="InterPro" id="IPR017695">
    <property type="entry name" value="Se-dep_Mo_hydrolase_YqeB"/>
</dbReference>
<feature type="domain" description="XdhC- CoxI" evidence="1">
    <location>
        <begin position="12"/>
        <end position="73"/>
    </location>
</feature>
<dbReference type="OrthoDB" id="9815497at2"/>
<feature type="domain" description="XdhC Rossmann" evidence="2">
    <location>
        <begin position="106"/>
        <end position="247"/>
    </location>
</feature>
<evidence type="ECO:0008006" key="5">
    <source>
        <dbReference type="Google" id="ProtNLM"/>
    </source>
</evidence>
<dbReference type="PANTHER" id="PTHR30388:SF6">
    <property type="entry name" value="XANTHINE DEHYDROGENASE SUBUNIT A-RELATED"/>
    <property type="match status" value="1"/>
</dbReference>
<keyword evidence="4" id="KW-1185">Reference proteome</keyword>
<comment type="caution">
    <text evidence="3">The sequence shown here is derived from an EMBL/GenBank/DDBJ whole genome shotgun (WGS) entry which is preliminary data.</text>
</comment>
<proteinExistence type="predicted"/>
<dbReference type="NCBIfam" id="TIGR03309">
    <property type="entry name" value="matur_yqeB"/>
    <property type="match status" value="1"/>
</dbReference>
<dbReference type="Gene3D" id="3.40.50.720">
    <property type="entry name" value="NAD(P)-binding Rossmann-like Domain"/>
    <property type="match status" value="1"/>
</dbReference>
<evidence type="ECO:0000313" key="4">
    <source>
        <dbReference type="Proteomes" id="UP000064715"/>
    </source>
</evidence>
<dbReference type="Pfam" id="PF02625">
    <property type="entry name" value="XdhC_CoxI"/>
    <property type="match status" value="1"/>
</dbReference>
<protein>
    <recommendedName>
        <fullName evidence="5">Molybdenum hydroxylase</fullName>
    </recommendedName>
</protein>
<evidence type="ECO:0000259" key="2">
    <source>
        <dbReference type="Pfam" id="PF13478"/>
    </source>
</evidence>
<evidence type="ECO:0000259" key="1">
    <source>
        <dbReference type="Pfam" id="PF02625"/>
    </source>
</evidence>
<dbReference type="InterPro" id="IPR052698">
    <property type="entry name" value="MoCofactor_Util/Proc"/>
</dbReference>
<reference evidence="4" key="1">
    <citation type="submission" date="2016-01" db="EMBL/GenBank/DDBJ databases">
        <title>WGS of SAMN04407783.</title>
        <authorList>
            <person name="Adams M."/>
            <person name="Sutton G."/>
            <person name="Nelson K."/>
            <person name="Thaden J."/>
            <person name="Fowler V."/>
            <person name="Mccorrison J."/>
            <person name="Sanka R."/>
            <person name="Brinkac L."/>
            <person name="Nierman W."/>
        </authorList>
    </citation>
    <scope>NUCLEOTIDE SEQUENCE [LARGE SCALE GENOMIC DNA]</scope>
    <source>
        <strain evidence="4">GN04363</strain>
    </source>
</reference>
<dbReference type="Gene3D" id="3.40.630.10">
    <property type="entry name" value="Zn peptidases"/>
    <property type="match status" value="1"/>
</dbReference>
<dbReference type="Pfam" id="PF13478">
    <property type="entry name" value="XdhC_C"/>
    <property type="match status" value="1"/>
</dbReference>